<dbReference type="KEGG" id="fop:FNB79_13990"/>
<name>A0A516GU34_9FLAO</name>
<dbReference type="AlphaFoldDB" id="A0A516GU34"/>
<proteinExistence type="predicted"/>
<dbReference type="CDD" id="cd24013">
    <property type="entry name" value="ASKHA_ATPase_BT3980-like"/>
    <property type="match status" value="1"/>
</dbReference>
<dbReference type="OrthoDB" id="658622at2"/>
<dbReference type="Pfam" id="PF12864">
    <property type="entry name" value="DUF3822"/>
    <property type="match status" value="1"/>
</dbReference>
<evidence type="ECO:0000313" key="1">
    <source>
        <dbReference type="EMBL" id="QDO95034.1"/>
    </source>
</evidence>
<evidence type="ECO:0000313" key="2">
    <source>
        <dbReference type="Proteomes" id="UP000319209"/>
    </source>
</evidence>
<dbReference type="Gene3D" id="3.30.420.260">
    <property type="match status" value="1"/>
</dbReference>
<dbReference type="InterPro" id="IPR024213">
    <property type="entry name" value="DUF3822"/>
</dbReference>
<dbReference type="EMBL" id="CP041637">
    <property type="protein sequence ID" value="QDO95034.1"/>
    <property type="molecule type" value="Genomic_DNA"/>
</dbReference>
<protein>
    <submittedName>
        <fullName evidence="1">DUF3822 family protein</fullName>
    </submittedName>
</protein>
<gene>
    <name evidence="1" type="ORF">FNB79_13990</name>
</gene>
<dbReference type="RefSeq" id="WP_143381942.1">
    <property type="nucleotide sequence ID" value="NZ_CP041637.1"/>
</dbReference>
<dbReference type="Gene3D" id="3.30.420.250">
    <property type="match status" value="1"/>
</dbReference>
<keyword evidence="2" id="KW-1185">Reference proteome</keyword>
<dbReference type="Proteomes" id="UP000319209">
    <property type="component" value="Chromosome"/>
</dbReference>
<accession>A0A516GU34</accession>
<sequence length="273" mass="31788">MGTTNSNPHITTYRELSIQISLSGLSFCTLNRISNTIDVLKHIQFDNYETPYKLLEHVQALFKSEVCLQDQFNSIQLIHSNELSTLVPAPLFNEEHLADYLKYNSKILKSDFITFDAIDINDSVNVYVPYVNVNNFIYEHFGAFTYKHASTILIESILQLEKNANEPKLYVHVGLRNFEIISVFNGALQFYNTFEYNTKEDFIYYVLFTLEQLKLNPETIQIVCIGDILEDSELYTIAYKYVRNISFGTHKQQYTHNQQLETPHTEFVILNSF</sequence>
<organism evidence="1 2">
    <name type="scientific">Formosa sediminum</name>
    <dbReference type="NCBI Taxonomy" id="2594004"/>
    <lineage>
        <taxon>Bacteria</taxon>
        <taxon>Pseudomonadati</taxon>
        <taxon>Bacteroidota</taxon>
        <taxon>Flavobacteriia</taxon>
        <taxon>Flavobacteriales</taxon>
        <taxon>Flavobacteriaceae</taxon>
        <taxon>Formosa</taxon>
    </lineage>
</organism>
<reference evidence="1 2" key="1">
    <citation type="submission" date="2019-07" db="EMBL/GenBank/DDBJ databases">
        <title>Genome sequencing for Formosa sp. PS13.</title>
        <authorList>
            <person name="Park S.-J."/>
        </authorList>
    </citation>
    <scope>NUCLEOTIDE SEQUENCE [LARGE SCALE GENOMIC DNA]</scope>
    <source>
        <strain evidence="1 2">PS13</strain>
    </source>
</reference>